<name>A0ABQ1ENW1_9BACL</name>
<dbReference type="Gene3D" id="3.60.21.10">
    <property type="match status" value="1"/>
</dbReference>
<keyword evidence="3" id="KW-1185">Reference proteome</keyword>
<evidence type="ECO:0000313" key="2">
    <source>
        <dbReference type="EMBL" id="GFZ80572.1"/>
    </source>
</evidence>
<sequence>MKSMKLSNGRIHTKSNLRSVVIRILLFSLLVLLLPTYAWEATTTAPAPATQAAAQLQSLAPLTIKKLQMSISTEPLFSFSVLSDVHVGAKDKDSQERFRTALADQLAIRPGSKLMVLNGDLTNGINNDYKSLFKIMYEFTLPPVHATMGNHEYYGLWETKQEYLDTSKLRTDWSSGQAINSFQQMFNYDRPYHELVMEDYHFLFLSSEAYQDLDASVKEDAYLSPDQLVWFQTKLKLAAEADPDKPIFVFLHQPLVHTVGGSDQDLGVVQHEELRAILNQYPNIVFFTGHTHWNLETTEQIKQLQFLAVGSSSVREVWNDHNEPEGSKASQSLVVDVFADRIAIQGREHSEKRWIEPAFVKRYSEKSRS</sequence>
<dbReference type="InterPro" id="IPR051918">
    <property type="entry name" value="STPP_CPPED1"/>
</dbReference>
<dbReference type="Proteomes" id="UP000615455">
    <property type="component" value="Unassembled WGS sequence"/>
</dbReference>
<dbReference type="EMBL" id="BMHE01000012">
    <property type="protein sequence ID" value="GFZ80572.1"/>
    <property type="molecule type" value="Genomic_DNA"/>
</dbReference>
<dbReference type="Pfam" id="PF00149">
    <property type="entry name" value="Metallophos"/>
    <property type="match status" value="1"/>
</dbReference>
<gene>
    <name evidence="2" type="ORF">GCM10008018_27530</name>
</gene>
<comment type="caution">
    <text evidence="2">The sequence shown here is derived from an EMBL/GenBank/DDBJ whole genome shotgun (WGS) entry which is preliminary data.</text>
</comment>
<dbReference type="RefSeq" id="WP_189012432.1">
    <property type="nucleotide sequence ID" value="NZ_BMHE01000012.1"/>
</dbReference>
<evidence type="ECO:0000259" key="1">
    <source>
        <dbReference type="Pfam" id="PF00149"/>
    </source>
</evidence>
<dbReference type="PANTHER" id="PTHR43143:SF1">
    <property type="entry name" value="SERINE_THREONINE-PROTEIN PHOSPHATASE CPPED1"/>
    <property type="match status" value="1"/>
</dbReference>
<dbReference type="SUPFAM" id="SSF56300">
    <property type="entry name" value="Metallo-dependent phosphatases"/>
    <property type="match status" value="1"/>
</dbReference>
<proteinExistence type="predicted"/>
<dbReference type="InterPro" id="IPR004843">
    <property type="entry name" value="Calcineurin-like_PHP"/>
</dbReference>
<organism evidence="2 3">
    <name type="scientific">Paenibacillus marchantiophytorum</name>
    <dbReference type="NCBI Taxonomy" id="1619310"/>
    <lineage>
        <taxon>Bacteria</taxon>
        <taxon>Bacillati</taxon>
        <taxon>Bacillota</taxon>
        <taxon>Bacilli</taxon>
        <taxon>Bacillales</taxon>
        <taxon>Paenibacillaceae</taxon>
        <taxon>Paenibacillus</taxon>
    </lineage>
</organism>
<reference evidence="3" key="1">
    <citation type="journal article" date="2019" name="Int. J. Syst. Evol. Microbiol.">
        <title>The Global Catalogue of Microorganisms (GCM) 10K type strain sequencing project: providing services to taxonomists for standard genome sequencing and annotation.</title>
        <authorList>
            <consortium name="The Broad Institute Genomics Platform"/>
            <consortium name="The Broad Institute Genome Sequencing Center for Infectious Disease"/>
            <person name="Wu L."/>
            <person name="Ma J."/>
        </authorList>
    </citation>
    <scope>NUCLEOTIDE SEQUENCE [LARGE SCALE GENOMIC DNA]</scope>
    <source>
        <strain evidence="3">CGMCC 1.15043</strain>
    </source>
</reference>
<accession>A0ABQ1ENW1</accession>
<feature type="domain" description="Calcineurin-like phosphoesterase" evidence="1">
    <location>
        <begin position="80"/>
        <end position="293"/>
    </location>
</feature>
<evidence type="ECO:0000313" key="3">
    <source>
        <dbReference type="Proteomes" id="UP000615455"/>
    </source>
</evidence>
<protein>
    <recommendedName>
        <fullName evidence="1">Calcineurin-like phosphoesterase domain-containing protein</fullName>
    </recommendedName>
</protein>
<dbReference type="PANTHER" id="PTHR43143">
    <property type="entry name" value="METALLOPHOSPHOESTERASE, CALCINEURIN SUPERFAMILY"/>
    <property type="match status" value="1"/>
</dbReference>
<dbReference type="InterPro" id="IPR029052">
    <property type="entry name" value="Metallo-depent_PP-like"/>
</dbReference>